<keyword evidence="4 5" id="KW-0472">Membrane</keyword>
<organism evidence="7">
    <name type="scientific">marine metagenome</name>
    <dbReference type="NCBI Taxonomy" id="408172"/>
    <lineage>
        <taxon>unclassified sequences</taxon>
        <taxon>metagenomes</taxon>
        <taxon>ecological metagenomes</taxon>
    </lineage>
</organism>
<dbReference type="InterPro" id="IPR058533">
    <property type="entry name" value="Cation_efflux_TM"/>
</dbReference>
<feature type="transmembrane region" description="Helical" evidence="5">
    <location>
        <begin position="113"/>
        <end position="133"/>
    </location>
</feature>
<feature type="transmembrane region" description="Helical" evidence="5">
    <location>
        <begin position="50"/>
        <end position="70"/>
    </location>
</feature>
<feature type="transmembrane region" description="Helical" evidence="5">
    <location>
        <begin position="25"/>
        <end position="44"/>
    </location>
</feature>
<feature type="transmembrane region" description="Helical" evidence="5">
    <location>
        <begin position="153"/>
        <end position="170"/>
    </location>
</feature>
<keyword evidence="3 5" id="KW-1133">Transmembrane helix</keyword>
<comment type="subcellular location">
    <subcellularLocation>
        <location evidence="1">Membrane</location>
        <topology evidence="1">Multi-pass membrane protein</topology>
    </subcellularLocation>
</comment>
<proteinExistence type="predicted"/>
<dbReference type="InterPro" id="IPR027469">
    <property type="entry name" value="Cation_efflux_TMD_sf"/>
</dbReference>
<feature type="transmembrane region" description="Helical" evidence="5">
    <location>
        <begin position="82"/>
        <end position="101"/>
    </location>
</feature>
<dbReference type="Pfam" id="PF01545">
    <property type="entry name" value="Cation_efflux"/>
    <property type="match status" value="1"/>
</dbReference>
<accession>A0A381RKY5</accession>
<keyword evidence="2 5" id="KW-0812">Transmembrane</keyword>
<dbReference type="InterPro" id="IPR050681">
    <property type="entry name" value="CDF/SLC30A"/>
</dbReference>
<feature type="transmembrane region" description="Helical" evidence="5">
    <location>
        <begin position="176"/>
        <end position="194"/>
    </location>
</feature>
<dbReference type="SUPFAM" id="SSF161111">
    <property type="entry name" value="Cation efflux protein transmembrane domain-like"/>
    <property type="match status" value="1"/>
</dbReference>
<evidence type="ECO:0000313" key="7">
    <source>
        <dbReference type="EMBL" id="SUZ91609.1"/>
    </source>
</evidence>
<dbReference type="GO" id="GO:0005886">
    <property type="term" value="C:plasma membrane"/>
    <property type="evidence" value="ECO:0007669"/>
    <property type="project" value="TreeGrafter"/>
</dbReference>
<reference evidence="7" key="1">
    <citation type="submission" date="2018-05" db="EMBL/GenBank/DDBJ databases">
        <authorList>
            <person name="Lanie J.A."/>
            <person name="Ng W.-L."/>
            <person name="Kazmierczak K.M."/>
            <person name="Andrzejewski T.M."/>
            <person name="Davidsen T.M."/>
            <person name="Wayne K.J."/>
            <person name="Tettelin H."/>
            <person name="Glass J.I."/>
            <person name="Rusch D."/>
            <person name="Podicherti R."/>
            <person name="Tsui H.-C.T."/>
            <person name="Winkler M.E."/>
        </authorList>
    </citation>
    <scope>NUCLEOTIDE SEQUENCE</scope>
</reference>
<evidence type="ECO:0000256" key="4">
    <source>
        <dbReference type="ARBA" id="ARBA00023136"/>
    </source>
</evidence>
<dbReference type="Gene3D" id="1.20.1510.10">
    <property type="entry name" value="Cation efflux protein transmembrane domain"/>
    <property type="match status" value="1"/>
</dbReference>
<evidence type="ECO:0000259" key="6">
    <source>
        <dbReference type="Pfam" id="PF01545"/>
    </source>
</evidence>
<gene>
    <name evidence="7" type="ORF">METZ01_LOCUS44463</name>
</gene>
<dbReference type="GO" id="GO:0005385">
    <property type="term" value="F:zinc ion transmembrane transporter activity"/>
    <property type="evidence" value="ECO:0007669"/>
    <property type="project" value="TreeGrafter"/>
</dbReference>
<feature type="domain" description="Cation efflux protein transmembrane" evidence="6">
    <location>
        <begin position="23"/>
        <end position="198"/>
    </location>
</feature>
<dbReference type="PANTHER" id="PTHR11562">
    <property type="entry name" value="CATION EFFLUX PROTEIN/ ZINC TRANSPORTER"/>
    <property type="match status" value="1"/>
</dbReference>
<sequence length="209" mass="22429">MTDCCTDAACAVEKLQARQASTLKVVLVINAGMFLLEFAAGLFAASTALLADSLDMFGDALVYGFSLYVVSRNDRWKAVSAAMKGGLMALFGLFVLGQATYKFFNPAAPQFEIIGVIGLLALAANGVCLLLLWHHREEDVNMRSVWLCSRNDIIANVSVILAGLGVWLTGSQLPDLLVGLGIAVLFLRTAFHVFQDSGAAFTAYNQSLQ</sequence>
<evidence type="ECO:0000256" key="3">
    <source>
        <dbReference type="ARBA" id="ARBA00022989"/>
    </source>
</evidence>
<evidence type="ECO:0000256" key="1">
    <source>
        <dbReference type="ARBA" id="ARBA00004141"/>
    </source>
</evidence>
<name>A0A381RKY5_9ZZZZ</name>
<dbReference type="PANTHER" id="PTHR11562:SF17">
    <property type="entry name" value="RE54080P-RELATED"/>
    <property type="match status" value="1"/>
</dbReference>
<evidence type="ECO:0000256" key="2">
    <source>
        <dbReference type="ARBA" id="ARBA00022692"/>
    </source>
</evidence>
<evidence type="ECO:0000256" key="5">
    <source>
        <dbReference type="SAM" id="Phobius"/>
    </source>
</evidence>
<dbReference type="AlphaFoldDB" id="A0A381RKY5"/>
<dbReference type="EMBL" id="UINC01001989">
    <property type="protein sequence ID" value="SUZ91609.1"/>
    <property type="molecule type" value="Genomic_DNA"/>
</dbReference>
<protein>
    <recommendedName>
        <fullName evidence="6">Cation efflux protein transmembrane domain-containing protein</fullName>
    </recommendedName>
</protein>